<keyword evidence="3" id="KW-0732">Signal</keyword>
<dbReference type="GO" id="GO:0022857">
    <property type="term" value="F:transmembrane transporter activity"/>
    <property type="evidence" value="ECO:0007669"/>
    <property type="project" value="InterPro"/>
</dbReference>
<feature type="domain" description="CusB-like barrel-sandwich hybrid" evidence="4">
    <location>
        <begin position="83"/>
        <end position="226"/>
    </location>
</feature>
<evidence type="ECO:0000259" key="5">
    <source>
        <dbReference type="Pfam" id="PF25954"/>
    </source>
</evidence>
<gene>
    <name evidence="6" type="ORF">SAMN05421823_10364</name>
</gene>
<dbReference type="NCBIfam" id="TIGR01730">
    <property type="entry name" value="RND_mfp"/>
    <property type="match status" value="1"/>
</dbReference>
<evidence type="ECO:0000256" key="2">
    <source>
        <dbReference type="ARBA" id="ARBA00022448"/>
    </source>
</evidence>
<dbReference type="GO" id="GO:0016020">
    <property type="term" value="C:membrane"/>
    <property type="evidence" value="ECO:0007669"/>
    <property type="project" value="InterPro"/>
</dbReference>
<dbReference type="PANTHER" id="PTHR30097:SF4">
    <property type="entry name" value="SLR6042 PROTEIN"/>
    <property type="match status" value="1"/>
</dbReference>
<feature type="chain" id="PRO_5011718779" evidence="3">
    <location>
        <begin position="27"/>
        <end position="385"/>
    </location>
</feature>
<dbReference type="GO" id="GO:0060003">
    <property type="term" value="P:copper ion export"/>
    <property type="evidence" value="ECO:0007669"/>
    <property type="project" value="TreeGrafter"/>
</dbReference>
<evidence type="ECO:0000256" key="3">
    <source>
        <dbReference type="SAM" id="SignalP"/>
    </source>
</evidence>
<dbReference type="InterPro" id="IPR051909">
    <property type="entry name" value="MFP_Cation_Efflux"/>
</dbReference>
<protein>
    <submittedName>
        <fullName evidence="6">Membrane fusion protein, cobalt-zinc-cadmium efflux system</fullName>
    </submittedName>
</protein>
<dbReference type="STRING" id="1075417.SAMN05421823_10364"/>
<dbReference type="RefSeq" id="WP_089680927.1">
    <property type="nucleotide sequence ID" value="NZ_FNFO01000003.1"/>
</dbReference>
<dbReference type="AlphaFoldDB" id="A0A1G9DBQ2"/>
<dbReference type="Proteomes" id="UP000198510">
    <property type="component" value="Unassembled WGS sequence"/>
</dbReference>
<dbReference type="InterPro" id="IPR058792">
    <property type="entry name" value="Beta-barrel_RND_2"/>
</dbReference>
<dbReference type="GO" id="GO:0015679">
    <property type="term" value="P:plasma membrane copper ion transport"/>
    <property type="evidence" value="ECO:0007669"/>
    <property type="project" value="TreeGrafter"/>
</dbReference>
<evidence type="ECO:0000259" key="4">
    <source>
        <dbReference type="Pfam" id="PF25919"/>
    </source>
</evidence>
<keyword evidence="2" id="KW-0813">Transport</keyword>
<name>A0A1G9DBQ2_9BACT</name>
<comment type="similarity">
    <text evidence="1">Belongs to the membrane fusion protein (MFP) (TC 8.A.1) family.</text>
</comment>
<dbReference type="Gene3D" id="2.40.50.100">
    <property type="match status" value="1"/>
</dbReference>
<dbReference type="Pfam" id="PF25919">
    <property type="entry name" value="BSH_CusB"/>
    <property type="match status" value="1"/>
</dbReference>
<dbReference type="SUPFAM" id="SSF111369">
    <property type="entry name" value="HlyD-like secretion proteins"/>
    <property type="match status" value="1"/>
</dbReference>
<evidence type="ECO:0000313" key="7">
    <source>
        <dbReference type="Proteomes" id="UP000198510"/>
    </source>
</evidence>
<organism evidence="6 7">
    <name type="scientific">Catalinimonas alkaloidigena</name>
    <dbReference type="NCBI Taxonomy" id="1075417"/>
    <lineage>
        <taxon>Bacteria</taxon>
        <taxon>Pseudomonadati</taxon>
        <taxon>Bacteroidota</taxon>
        <taxon>Cytophagia</taxon>
        <taxon>Cytophagales</taxon>
        <taxon>Catalimonadaceae</taxon>
        <taxon>Catalinimonas</taxon>
    </lineage>
</organism>
<sequence>MKSLLTYTGTVLWAVFLLACQSTPTAPETAASDTAAAPAEDQVRMTAEQLSQAGIQLGQITPRPMAREVNCNGVIDVPPQGRAVISPPLAGFVQSLRVLPGDDVRAGQTLLTLRHPDYIRLQERYLEANSQLTFQEKEYERRRTLSENNALARKSFEQTESEYATLQARQASLAAQLQLLGIDPASVTPSTIRQTISIPAPIQGRVGAVHVSTGSYVDPQDPMLEIINKEHIHLELQVFEKDVLQLKKQQKLTFLVNGAPDHTFRGEIYLIGEVVDPMSKTVQVHAHPLTEEHALKPGMFVQATILTDADTVPTLPTDALVREQENYFVFTQEATGTFRKHPVQIGKRQGDYVTILNADQLPTDAPLVVQGAHYLEATRTAGEGE</sequence>
<feature type="signal peptide" evidence="3">
    <location>
        <begin position="1"/>
        <end position="26"/>
    </location>
</feature>
<reference evidence="6 7" key="1">
    <citation type="submission" date="2016-10" db="EMBL/GenBank/DDBJ databases">
        <authorList>
            <person name="de Groot N.N."/>
        </authorList>
    </citation>
    <scope>NUCLEOTIDE SEQUENCE [LARGE SCALE GENOMIC DNA]</scope>
    <source>
        <strain evidence="6 7">DSM 25186</strain>
    </source>
</reference>
<dbReference type="OrthoDB" id="9814657at2"/>
<evidence type="ECO:0000256" key="1">
    <source>
        <dbReference type="ARBA" id="ARBA00009477"/>
    </source>
</evidence>
<dbReference type="Pfam" id="PF25954">
    <property type="entry name" value="Beta-barrel_RND_2"/>
    <property type="match status" value="1"/>
</dbReference>
<dbReference type="PANTHER" id="PTHR30097">
    <property type="entry name" value="CATION EFFLUX SYSTEM PROTEIN CUSB"/>
    <property type="match status" value="1"/>
</dbReference>
<feature type="domain" description="CusB-like beta-barrel" evidence="5">
    <location>
        <begin position="234"/>
        <end position="305"/>
    </location>
</feature>
<dbReference type="GO" id="GO:0030313">
    <property type="term" value="C:cell envelope"/>
    <property type="evidence" value="ECO:0007669"/>
    <property type="project" value="TreeGrafter"/>
</dbReference>
<proteinExistence type="inferred from homology"/>
<dbReference type="Gene3D" id="1.10.287.470">
    <property type="entry name" value="Helix hairpin bin"/>
    <property type="match status" value="1"/>
</dbReference>
<dbReference type="EMBL" id="FNFO01000003">
    <property type="protein sequence ID" value="SDK61253.1"/>
    <property type="molecule type" value="Genomic_DNA"/>
</dbReference>
<evidence type="ECO:0000313" key="6">
    <source>
        <dbReference type="EMBL" id="SDK61253.1"/>
    </source>
</evidence>
<dbReference type="Gene3D" id="2.40.30.170">
    <property type="match status" value="1"/>
</dbReference>
<keyword evidence="7" id="KW-1185">Reference proteome</keyword>
<dbReference type="Gene3D" id="2.40.420.20">
    <property type="match status" value="1"/>
</dbReference>
<dbReference type="InterPro" id="IPR006143">
    <property type="entry name" value="RND_pump_MFP"/>
</dbReference>
<accession>A0A1G9DBQ2</accession>
<dbReference type="InterPro" id="IPR058790">
    <property type="entry name" value="BSH_CusB"/>
</dbReference>
<dbReference type="PROSITE" id="PS51257">
    <property type="entry name" value="PROKAR_LIPOPROTEIN"/>
    <property type="match status" value="1"/>
</dbReference>